<dbReference type="KEGG" id="pchi:PC41400_09960"/>
<organism evidence="2 3">
    <name type="scientific">Paenibacillus chitinolyticus</name>
    <dbReference type="NCBI Taxonomy" id="79263"/>
    <lineage>
        <taxon>Bacteria</taxon>
        <taxon>Bacillati</taxon>
        <taxon>Bacillota</taxon>
        <taxon>Bacilli</taxon>
        <taxon>Bacillales</taxon>
        <taxon>Paenibacillaceae</taxon>
        <taxon>Paenibacillus</taxon>
    </lineage>
</organism>
<reference evidence="2 3" key="1">
    <citation type="submission" date="2018-01" db="EMBL/GenBank/DDBJ databases">
        <title>The whole genome sequencing and assembly of Paenibacillus chitinolyticus KCCM 41400 strain.</title>
        <authorList>
            <person name="Kim J.-Y."/>
            <person name="Park M.-K."/>
            <person name="Lee Y.-J."/>
            <person name="Yi H."/>
            <person name="Bahn Y.-S."/>
            <person name="Kim J.F."/>
            <person name="Lee D.-W."/>
        </authorList>
    </citation>
    <scope>NUCLEOTIDE SEQUENCE [LARGE SCALE GENOMIC DNA]</scope>
    <source>
        <strain evidence="2 3">KCCM 41400</strain>
    </source>
</reference>
<gene>
    <name evidence="1" type="ORF">M5X16_04875</name>
    <name evidence="2" type="ORF">PC41400_09960</name>
</gene>
<dbReference type="EMBL" id="CP026520">
    <property type="protein sequence ID" value="QAV17974.1"/>
    <property type="molecule type" value="Genomic_DNA"/>
</dbReference>
<sequence length="209" mass="23884">MPTENEKPSWIRLIVKPLLGRQPSLYPIEEWDSLIDVRIDKLQVSALSGDSPDIEPYALALKSGLYLLNESLDNSHEISQSVTNETGSYWHGLMHRMEGDYSNAKYWLQDAGNHPIHTDLVNEVRSFLDRQPGLRAIEHEAMKAKIDVLVTSPEWNSSVFADAVELQVTLLQNPDIEAWLTHIQYLEFKLLLAYCYRQCYGGELVELAE</sequence>
<dbReference type="AlphaFoldDB" id="A0A410WUG5"/>
<protein>
    <submittedName>
        <fullName evidence="2">Uncharacterized protein</fullName>
    </submittedName>
</protein>
<evidence type="ECO:0000313" key="2">
    <source>
        <dbReference type="EMBL" id="QAV17974.1"/>
    </source>
</evidence>
<dbReference type="OrthoDB" id="370799at2"/>
<keyword evidence="4" id="KW-1185">Reference proteome</keyword>
<reference evidence="1 4" key="2">
    <citation type="submission" date="2022-05" db="EMBL/GenBank/DDBJ databases">
        <title>Genome Sequencing of Bee-Associated Microbes.</title>
        <authorList>
            <person name="Dunlap C."/>
        </authorList>
    </citation>
    <scope>NUCLEOTIDE SEQUENCE [LARGE SCALE GENOMIC DNA]</scope>
    <source>
        <strain evidence="1 4">NRRL B-23120</strain>
    </source>
</reference>
<dbReference type="Proteomes" id="UP001527202">
    <property type="component" value="Unassembled WGS sequence"/>
</dbReference>
<dbReference type="Proteomes" id="UP000288943">
    <property type="component" value="Chromosome"/>
</dbReference>
<proteinExistence type="predicted"/>
<evidence type="ECO:0000313" key="4">
    <source>
        <dbReference type="Proteomes" id="UP001527202"/>
    </source>
</evidence>
<evidence type="ECO:0000313" key="1">
    <source>
        <dbReference type="EMBL" id="MCY9595110.1"/>
    </source>
</evidence>
<evidence type="ECO:0000313" key="3">
    <source>
        <dbReference type="Proteomes" id="UP000288943"/>
    </source>
</evidence>
<dbReference type="GeneID" id="95375131"/>
<name>A0A410WUG5_9BACL</name>
<accession>A0A410WUG5</accession>
<dbReference type="RefSeq" id="WP_042230869.1">
    <property type="nucleotide sequence ID" value="NZ_CP026520.1"/>
</dbReference>
<dbReference type="EMBL" id="JAMDMJ010000004">
    <property type="protein sequence ID" value="MCY9595110.1"/>
    <property type="molecule type" value="Genomic_DNA"/>
</dbReference>